<dbReference type="EMBL" id="LR796515">
    <property type="protein sequence ID" value="CAB4149354.1"/>
    <property type="molecule type" value="Genomic_DNA"/>
</dbReference>
<organism evidence="1">
    <name type="scientific">uncultured Caudovirales phage</name>
    <dbReference type="NCBI Taxonomy" id="2100421"/>
    <lineage>
        <taxon>Viruses</taxon>
        <taxon>Duplodnaviria</taxon>
        <taxon>Heunggongvirae</taxon>
        <taxon>Uroviricota</taxon>
        <taxon>Caudoviricetes</taxon>
        <taxon>Peduoviridae</taxon>
        <taxon>Maltschvirus</taxon>
        <taxon>Maltschvirus maltsch</taxon>
    </lineage>
</organism>
<reference evidence="1" key="1">
    <citation type="submission" date="2020-04" db="EMBL/GenBank/DDBJ databases">
        <authorList>
            <person name="Chiriac C."/>
            <person name="Salcher M."/>
            <person name="Ghai R."/>
            <person name="Kavagutti S V."/>
        </authorList>
    </citation>
    <scope>NUCLEOTIDE SEQUENCE</scope>
</reference>
<proteinExistence type="predicted"/>
<evidence type="ECO:0000313" key="1">
    <source>
        <dbReference type="EMBL" id="CAB4149354.1"/>
    </source>
</evidence>
<gene>
    <name evidence="1" type="ORF">UFOVP540_6</name>
</gene>
<accession>A0A6J5MRA7</accession>
<sequence length="71" mass="7743">MRPEVKIVNLETGEETVREMNDEEYANYQNDVAIYEAKIAAQAEAEVAKEAAVAKLAALGLDISDLKALGF</sequence>
<name>A0A6J5MRA7_9CAUD</name>
<protein>
    <submittedName>
        <fullName evidence="1">Uncharacterized protein</fullName>
    </submittedName>
</protein>